<sequence>MPSGRPPYSTNDSFALSTYNRADGDDTTTLHSEIPGNSSRTNLVGPPYMAYNSGPTSDDEHNVQTPRATKTTFKQSTEKRPGHSSRHGSWEMLGGHQFNEGFEFNTSTAKEEHLRFADGDFAVTPASKFYAWLLNVSIVSRWILYIVPVLGLLWIPGIIGLTAAPNARLATVPLLYWSIWFTVVWGGWWAAFAAAKILPSILRATVGIVLLSARKYIDFLKVTQRYIAFFGWSLSVWIAFTRMLESFADNKNPLDSALTTIAAICEALFISATILAVEKLLIQYIALSFHQTSYADRLAEQKMNVKFLVALYRNSSNIPGRLDTMNDDQSTFGARMNPKKVLKDILHGMRNVAETSATALGNIATEIAGSSVLQPNSPEGRVQVALTSANKSRLLARRLYYSFRSEGSKAVTMNDIARFFPDYQTAQLAFAMFDKDGNGDVSRDEMEMACMEVHRERLSLAASMKNLDSAVGRLDAILVYIWFLVAILILIACLDVGLYTTLSAFGGSLLALSWLFGGTATEILASIIFLFIKHPYDCGDRVDIDTYQFTVKEIQLLSTIFMTTAGKSVQCSHAVLNTKYIENVRRSGQMAETFTFDVDFGTTFEQLERLRAKMLSFVTSERRDYLPQFDVVVQDIPAQGKMTLTVQIKYKSNWQQVALHAQRHNKWVCALKESMRDCKIFGPAGAGNPAPAPAPPNHVTLVPWDEVKAEAAAPKPPSPAPAYREPLIPRGDWNLSDRNAVLRDDERDVFGVSDELANNTMRARTPGSTRPNTRSNTPDLGSSGASYSRSTAVPPVPAIPVGTSRRMASADGEEFEMQGGPTTVRTASAPQL</sequence>
<evidence type="ECO:0000256" key="1">
    <source>
        <dbReference type="ARBA" id="ARBA00004127"/>
    </source>
</evidence>
<dbReference type="PROSITE" id="PS00018">
    <property type="entry name" value="EF_HAND_1"/>
    <property type="match status" value="1"/>
</dbReference>
<feature type="transmembrane region" description="Helical" evidence="6">
    <location>
        <begin position="477"/>
        <end position="499"/>
    </location>
</feature>
<feature type="transmembrane region" description="Helical" evidence="6">
    <location>
        <begin position="511"/>
        <end position="532"/>
    </location>
</feature>
<dbReference type="GO" id="GO:0005789">
    <property type="term" value="C:endoplasmic reticulum membrane"/>
    <property type="evidence" value="ECO:0007669"/>
    <property type="project" value="UniProtKB-SubCell"/>
</dbReference>
<evidence type="ECO:0000256" key="4">
    <source>
        <dbReference type="PIRNR" id="PIRNR017209"/>
    </source>
</evidence>
<dbReference type="Gene3D" id="1.10.238.10">
    <property type="entry name" value="EF-hand"/>
    <property type="match status" value="1"/>
</dbReference>
<feature type="transmembrane region" description="Helical" evidence="6">
    <location>
        <begin position="142"/>
        <end position="162"/>
    </location>
</feature>
<feature type="compositionally biased region" description="Polar residues" evidence="5">
    <location>
        <begin position="8"/>
        <end position="20"/>
    </location>
</feature>
<reference evidence="8 9" key="1">
    <citation type="journal article" date="2016" name="Mol. Biol. Evol.">
        <title>Comparative Genomics of Early-Diverging Mushroom-Forming Fungi Provides Insights into the Origins of Lignocellulose Decay Capabilities.</title>
        <authorList>
            <person name="Nagy L.G."/>
            <person name="Riley R."/>
            <person name="Tritt A."/>
            <person name="Adam C."/>
            <person name="Daum C."/>
            <person name="Floudas D."/>
            <person name="Sun H."/>
            <person name="Yadav J.S."/>
            <person name="Pangilinan J."/>
            <person name="Larsson K.H."/>
            <person name="Matsuura K."/>
            <person name="Barry K."/>
            <person name="Labutti K."/>
            <person name="Kuo R."/>
            <person name="Ohm R.A."/>
            <person name="Bhattacharya S.S."/>
            <person name="Shirouzu T."/>
            <person name="Yoshinaga Y."/>
            <person name="Martin F.M."/>
            <person name="Grigoriev I.V."/>
            <person name="Hibbett D.S."/>
        </authorList>
    </citation>
    <scope>NUCLEOTIDE SEQUENCE [LARGE SCALE GENOMIC DNA]</scope>
    <source>
        <strain evidence="8 9">TUFC12733</strain>
    </source>
</reference>
<dbReference type="Pfam" id="PF00924">
    <property type="entry name" value="MS_channel_2nd"/>
    <property type="match status" value="1"/>
</dbReference>
<dbReference type="Proteomes" id="UP000076738">
    <property type="component" value="Unassembled WGS sequence"/>
</dbReference>
<keyword evidence="4 6" id="KW-0472">Membrane</keyword>
<dbReference type="AlphaFoldDB" id="A0A167PNF2"/>
<accession>A0A167PNF2</accession>
<dbReference type="InterPro" id="IPR006685">
    <property type="entry name" value="MscS_channel_2nd"/>
</dbReference>
<evidence type="ECO:0000256" key="2">
    <source>
        <dbReference type="ARBA" id="ARBA00008017"/>
    </source>
</evidence>
<feature type="transmembrane region" description="Helical" evidence="6">
    <location>
        <begin position="226"/>
        <end position="244"/>
    </location>
</feature>
<keyword evidence="9" id="KW-1185">Reference proteome</keyword>
<feature type="compositionally biased region" description="Polar residues" evidence="5">
    <location>
        <begin position="63"/>
        <end position="75"/>
    </location>
</feature>
<dbReference type="InterPro" id="IPR058650">
    <property type="entry name" value="Msy1/2-like"/>
</dbReference>
<comment type="subcellular location">
    <subcellularLocation>
        <location evidence="1">Endomembrane system</location>
        <topology evidence="1">Multi-pass membrane protein</topology>
    </subcellularLocation>
    <subcellularLocation>
        <location evidence="4">Endoplasmic reticulum membrane</location>
    </subcellularLocation>
</comment>
<dbReference type="STRING" id="1330018.A0A167PNF2"/>
<protein>
    <recommendedName>
        <fullName evidence="4">Mechanosensitive ion channel protein</fullName>
    </recommendedName>
</protein>
<feature type="region of interest" description="Disordered" evidence="5">
    <location>
        <begin position="710"/>
        <end position="734"/>
    </location>
</feature>
<dbReference type="OrthoDB" id="544685at2759"/>
<feature type="compositionally biased region" description="Polar residues" evidence="5">
    <location>
        <begin position="27"/>
        <end position="42"/>
    </location>
</feature>
<evidence type="ECO:0000256" key="6">
    <source>
        <dbReference type="SAM" id="Phobius"/>
    </source>
</evidence>
<keyword evidence="6" id="KW-0812">Transmembrane</keyword>
<feature type="region of interest" description="Disordered" evidence="5">
    <location>
        <begin position="753"/>
        <end position="832"/>
    </location>
</feature>
<dbReference type="InterPro" id="IPR011992">
    <property type="entry name" value="EF-hand-dom_pair"/>
</dbReference>
<evidence type="ECO:0000256" key="3">
    <source>
        <dbReference type="ARBA" id="ARBA00022837"/>
    </source>
</evidence>
<keyword evidence="4" id="KW-0256">Endoplasmic reticulum</keyword>
<dbReference type="EMBL" id="KV417274">
    <property type="protein sequence ID" value="KZO98977.1"/>
    <property type="molecule type" value="Genomic_DNA"/>
</dbReference>
<keyword evidence="3" id="KW-0106">Calcium</keyword>
<feature type="region of interest" description="Disordered" evidence="5">
    <location>
        <begin position="1"/>
        <end position="89"/>
    </location>
</feature>
<feature type="transmembrane region" description="Helical" evidence="6">
    <location>
        <begin position="256"/>
        <end position="277"/>
    </location>
</feature>
<dbReference type="PIRSF" id="PIRSF017209">
    <property type="entry name" value="Memb_At2g17000_prd"/>
    <property type="match status" value="1"/>
</dbReference>
<dbReference type="GO" id="GO:0005262">
    <property type="term" value="F:calcium channel activity"/>
    <property type="evidence" value="ECO:0007669"/>
    <property type="project" value="TreeGrafter"/>
</dbReference>
<name>A0A167PNF2_CALVF</name>
<dbReference type="SUPFAM" id="SSF47473">
    <property type="entry name" value="EF-hand"/>
    <property type="match status" value="1"/>
</dbReference>
<dbReference type="GO" id="GO:0005509">
    <property type="term" value="F:calcium ion binding"/>
    <property type="evidence" value="ECO:0007669"/>
    <property type="project" value="InterPro"/>
</dbReference>
<dbReference type="PANTHER" id="PTHR31323:SF15">
    <property type="entry name" value="MECHANOSENSITIVE ION CHANNEL PROTEIN MSY1"/>
    <property type="match status" value="1"/>
</dbReference>
<dbReference type="PANTHER" id="PTHR31323">
    <property type="entry name" value="MECHANOSENSITIVE ION CHANNEL PROTEIN MSY2"/>
    <property type="match status" value="1"/>
</dbReference>
<dbReference type="InterPro" id="IPR018247">
    <property type="entry name" value="EF_Hand_1_Ca_BS"/>
</dbReference>
<evidence type="ECO:0000313" key="8">
    <source>
        <dbReference type="EMBL" id="KZO98977.1"/>
    </source>
</evidence>
<gene>
    <name evidence="8" type="ORF">CALVIDRAFT_495808</name>
</gene>
<dbReference type="Pfam" id="PF25886">
    <property type="entry name" value="Msy1"/>
    <property type="match status" value="1"/>
</dbReference>
<dbReference type="InterPro" id="IPR002048">
    <property type="entry name" value="EF_hand_dom"/>
</dbReference>
<feature type="domain" description="EF-hand" evidence="7">
    <location>
        <begin position="421"/>
        <end position="456"/>
    </location>
</feature>
<feature type="compositionally biased region" description="Polar residues" evidence="5">
    <location>
        <begin position="820"/>
        <end position="832"/>
    </location>
</feature>
<evidence type="ECO:0000313" key="9">
    <source>
        <dbReference type="Proteomes" id="UP000076738"/>
    </source>
</evidence>
<dbReference type="InterPro" id="IPR010920">
    <property type="entry name" value="LSM_dom_sf"/>
</dbReference>
<dbReference type="InterPro" id="IPR016688">
    <property type="entry name" value="MscS-like_plants/fungi"/>
</dbReference>
<dbReference type="SUPFAM" id="SSF50182">
    <property type="entry name" value="Sm-like ribonucleoproteins"/>
    <property type="match status" value="1"/>
</dbReference>
<organism evidence="8 9">
    <name type="scientific">Calocera viscosa (strain TUFC12733)</name>
    <dbReference type="NCBI Taxonomy" id="1330018"/>
    <lineage>
        <taxon>Eukaryota</taxon>
        <taxon>Fungi</taxon>
        <taxon>Dikarya</taxon>
        <taxon>Basidiomycota</taxon>
        <taxon>Agaricomycotina</taxon>
        <taxon>Dacrymycetes</taxon>
        <taxon>Dacrymycetales</taxon>
        <taxon>Dacrymycetaceae</taxon>
        <taxon>Calocera</taxon>
    </lineage>
</organism>
<dbReference type="GO" id="GO:0006874">
    <property type="term" value="P:intracellular calcium ion homeostasis"/>
    <property type="evidence" value="ECO:0007669"/>
    <property type="project" value="TreeGrafter"/>
</dbReference>
<feature type="transmembrane region" description="Helical" evidence="6">
    <location>
        <begin position="174"/>
        <end position="191"/>
    </location>
</feature>
<proteinExistence type="inferred from homology"/>
<feature type="compositionally biased region" description="Polar residues" evidence="5">
    <location>
        <begin position="756"/>
        <end position="791"/>
    </location>
</feature>
<dbReference type="PROSITE" id="PS50222">
    <property type="entry name" value="EF_HAND_2"/>
    <property type="match status" value="1"/>
</dbReference>
<evidence type="ECO:0000256" key="5">
    <source>
        <dbReference type="SAM" id="MobiDB-lite"/>
    </source>
</evidence>
<dbReference type="SMART" id="SM00054">
    <property type="entry name" value="EFh"/>
    <property type="match status" value="1"/>
</dbReference>
<keyword evidence="6" id="KW-1133">Transmembrane helix</keyword>
<comment type="similarity">
    <text evidence="2 4">Belongs to the MscS (TC 1.A.23) family.</text>
</comment>
<evidence type="ECO:0000259" key="7">
    <source>
        <dbReference type="PROSITE" id="PS50222"/>
    </source>
</evidence>